<evidence type="ECO:0000313" key="1">
    <source>
        <dbReference type="EMBL" id="GAA4663025.1"/>
    </source>
</evidence>
<reference evidence="2" key="1">
    <citation type="journal article" date="2019" name="Int. J. Syst. Evol. Microbiol.">
        <title>The Global Catalogue of Microorganisms (GCM) 10K type strain sequencing project: providing services to taxonomists for standard genome sequencing and annotation.</title>
        <authorList>
            <consortium name="The Broad Institute Genomics Platform"/>
            <consortium name="The Broad Institute Genome Sequencing Center for Infectious Disease"/>
            <person name="Wu L."/>
            <person name="Ma J."/>
        </authorList>
    </citation>
    <scope>NUCLEOTIDE SEQUENCE [LARGE SCALE GENOMIC DNA]</scope>
    <source>
        <strain evidence="2">JCM 18054</strain>
    </source>
</reference>
<name>A0ABP8VH31_9PSEU</name>
<dbReference type="Pfam" id="PF16868">
    <property type="entry name" value="NMT1_3"/>
    <property type="match status" value="1"/>
</dbReference>
<keyword evidence="2" id="KW-1185">Reference proteome</keyword>
<dbReference type="NCBIfam" id="TIGR02122">
    <property type="entry name" value="TRAP_TAXI"/>
    <property type="match status" value="1"/>
</dbReference>
<dbReference type="InterPro" id="IPR011852">
    <property type="entry name" value="TRAP_TAXI"/>
</dbReference>
<dbReference type="SUPFAM" id="SSF53850">
    <property type="entry name" value="Periplasmic binding protein-like II"/>
    <property type="match status" value="1"/>
</dbReference>
<evidence type="ECO:0000313" key="2">
    <source>
        <dbReference type="Proteomes" id="UP001500192"/>
    </source>
</evidence>
<dbReference type="PANTHER" id="PTHR42941:SF1">
    <property type="entry name" value="SLL1037 PROTEIN"/>
    <property type="match status" value="1"/>
</dbReference>
<gene>
    <name evidence="1" type="ORF">GCM10023214_64500</name>
</gene>
<protein>
    <submittedName>
        <fullName evidence="1">TAXI family TRAP transporter solute-binding subunit</fullName>
    </submittedName>
</protein>
<dbReference type="Gene3D" id="3.40.190.10">
    <property type="entry name" value="Periplasmic binding protein-like II"/>
    <property type="match status" value="2"/>
</dbReference>
<accession>A0ABP8VH31</accession>
<comment type="caution">
    <text evidence="1">The sequence shown here is derived from an EMBL/GenBank/DDBJ whole genome shotgun (WGS) entry which is preliminary data.</text>
</comment>
<sequence>MRDRMFATASPAGPAPTTATRVLVATATSPQVGAPPIFPDRQPEIKDNPPTYRDILYARGKFDEGAGGRVDRHVTRRLVLGGLLAGALTGCGADFPPVALTLTTGSAGAVYHQLGVALSRAWATKLGIPAPTVLTSAGSVENLDRLLAGRADIGFSAADAASDRVRQPGGDRLRALARMHDDYIQVVVPAAGPVTRLADLRGRRVSVGPPDSGVQLVADRLLDAAGLDVQRARLPVGDAAAALARGEIDAFFWSGGVPTEQVADLAKHTPIRLLDLSGVFPALTARHPEYGLVTLPASSYGLPAPVTTVLLPNFLLVTDRMPDEVAHGLAQGIFDAQAQLAAANPSARSLDLRSAIETVPVPLHPGALAYYRSAHYAG</sequence>
<dbReference type="Proteomes" id="UP001500192">
    <property type="component" value="Unassembled WGS sequence"/>
</dbReference>
<organism evidence="1 2">
    <name type="scientific">Amycolatopsis dongchuanensis</name>
    <dbReference type="NCBI Taxonomy" id="1070866"/>
    <lineage>
        <taxon>Bacteria</taxon>
        <taxon>Bacillati</taxon>
        <taxon>Actinomycetota</taxon>
        <taxon>Actinomycetes</taxon>
        <taxon>Pseudonocardiales</taxon>
        <taxon>Pseudonocardiaceae</taxon>
        <taxon>Amycolatopsis</taxon>
    </lineage>
</organism>
<dbReference type="PANTHER" id="PTHR42941">
    <property type="entry name" value="SLL1037 PROTEIN"/>
    <property type="match status" value="1"/>
</dbReference>
<dbReference type="EMBL" id="BAABIB010000128">
    <property type="protein sequence ID" value="GAA4663025.1"/>
    <property type="molecule type" value="Genomic_DNA"/>
</dbReference>
<proteinExistence type="predicted"/>